<evidence type="ECO:0000313" key="4">
    <source>
        <dbReference type="Proteomes" id="UP000006671"/>
    </source>
</evidence>
<evidence type="ECO:0000259" key="2">
    <source>
        <dbReference type="PROSITE" id="PS50097"/>
    </source>
</evidence>
<evidence type="ECO:0000313" key="3">
    <source>
        <dbReference type="EMBL" id="EFC44690.1"/>
    </source>
</evidence>
<feature type="domain" description="BTB" evidence="2">
    <location>
        <begin position="431"/>
        <end position="513"/>
    </location>
</feature>
<feature type="region of interest" description="Disordered" evidence="1">
    <location>
        <begin position="27"/>
        <end position="50"/>
    </location>
</feature>
<feature type="region of interest" description="Disordered" evidence="1">
    <location>
        <begin position="159"/>
        <end position="182"/>
    </location>
</feature>
<dbReference type="InParanoid" id="D2VF01"/>
<dbReference type="Gene3D" id="3.30.710.10">
    <property type="entry name" value="Potassium Channel Kv1.1, Chain A"/>
    <property type="match status" value="1"/>
</dbReference>
<dbReference type="InterPro" id="IPR011333">
    <property type="entry name" value="SKP1/BTB/POZ_sf"/>
</dbReference>
<dbReference type="InterPro" id="IPR000210">
    <property type="entry name" value="BTB/POZ_dom"/>
</dbReference>
<organism evidence="4">
    <name type="scientific">Naegleria gruberi</name>
    <name type="common">Amoeba</name>
    <dbReference type="NCBI Taxonomy" id="5762"/>
    <lineage>
        <taxon>Eukaryota</taxon>
        <taxon>Discoba</taxon>
        <taxon>Heterolobosea</taxon>
        <taxon>Tetramitia</taxon>
        <taxon>Eutetramitia</taxon>
        <taxon>Vahlkampfiidae</taxon>
        <taxon>Naegleria</taxon>
    </lineage>
</organism>
<proteinExistence type="predicted"/>
<dbReference type="RefSeq" id="XP_002677434.1">
    <property type="nucleotide sequence ID" value="XM_002677388.1"/>
</dbReference>
<accession>D2VF01</accession>
<dbReference type="AlphaFoldDB" id="D2VF01"/>
<gene>
    <name evidence="3" type="ORF">NAEGRDRAFT_48999</name>
</gene>
<dbReference type="PROSITE" id="PS50097">
    <property type="entry name" value="BTB"/>
    <property type="match status" value="1"/>
</dbReference>
<keyword evidence="4" id="KW-1185">Reference proteome</keyword>
<reference evidence="3 4" key="1">
    <citation type="journal article" date="2010" name="Cell">
        <title>The genome of Naegleria gruberi illuminates early eukaryotic versatility.</title>
        <authorList>
            <person name="Fritz-Laylin L.K."/>
            <person name="Prochnik S.E."/>
            <person name="Ginger M.L."/>
            <person name="Dacks J.B."/>
            <person name="Carpenter M.L."/>
            <person name="Field M.C."/>
            <person name="Kuo A."/>
            <person name="Paredez A."/>
            <person name="Chapman J."/>
            <person name="Pham J."/>
            <person name="Shu S."/>
            <person name="Neupane R."/>
            <person name="Cipriano M."/>
            <person name="Mancuso J."/>
            <person name="Tu H."/>
            <person name="Salamov A."/>
            <person name="Lindquist E."/>
            <person name="Shapiro H."/>
            <person name="Lucas S."/>
            <person name="Grigoriev I.V."/>
            <person name="Cande W.Z."/>
            <person name="Fulton C."/>
            <person name="Rokhsar D.S."/>
            <person name="Dawson S.C."/>
        </authorList>
    </citation>
    <scope>NUCLEOTIDE SEQUENCE [LARGE SCALE GENOMIC DNA]</scope>
    <source>
        <strain evidence="3 4">NEG-M</strain>
    </source>
</reference>
<dbReference type="Proteomes" id="UP000006671">
    <property type="component" value="Unassembled WGS sequence"/>
</dbReference>
<dbReference type="VEuPathDB" id="AmoebaDB:NAEGRDRAFT_48999"/>
<sequence length="773" mass="88798">MNLSPQHPSGELHTINSSLEILPTVSSSNIEEESETKFETVSDKNYMTPITQQEEASIDASYDYEDENIKSPPHTKQMHKQNSENNLIISSSPSSSSILDMIIDQDSNINQEELEINRRNTINIVPTHFVHKRGSQELPELVSPYRKIATTNNLKAALKNSSSASSSQQKLNKSGNSASYSKIESKSGDAYKSLQILTNNQKNSQVSSLNNGGNNESFSKYKYALENDDFSQIDFGLEVNSAQTSASEITFPVPNKPNAFYGNAQNSNANGNYFFNGHHNTASVDETIMRKNSVIDDSVSDSGELEISKHYELYLICIGDLDNCLVHKMLKTAGGQMYISNRQVSFILRNNNEKVTCTFNFYSQFNWYLMDFLKDEAKDCHGLLFMFNITHSEGWNELKQTISKNANNNNHDQEDVPPPLKKQANQLNLMTNVIIRTSFKDYQVHDLIVKRSGLFKIMLESHETWNLEKQDGKPIINLITMEKSIFNDGSEITQEDFELVMRYLYSDEIVVEELDGDRVKKIVFMARFFDLDCLNEYLLRIYGNEENLQYSGIYFQIKHLLEREFTQEDFVAMVFNDYQDWETYTNELVDLICQQEIVPLEKKLKLLREQIKYHNQVTTITSDHLKPFEKSFPILHLQARSIFKNQIDHSHNCEEIAKLLGIDLSPINGTIENNAELLSSQSITNYLLVADEDNYGIIKLFDGNLVINIRCQEFDSAYSWYLRAEDRANSNSVTIYYQYGNQPITKIRRCEFKIHCEQYKNCGLVNILVMIKK</sequence>
<dbReference type="EMBL" id="GG738867">
    <property type="protein sequence ID" value="EFC44690.1"/>
    <property type="molecule type" value="Genomic_DNA"/>
</dbReference>
<protein>
    <submittedName>
        <fullName evidence="3">Predicted protein</fullName>
    </submittedName>
</protein>
<dbReference type="KEGG" id="ngr:NAEGRDRAFT_48999"/>
<evidence type="ECO:0000256" key="1">
    <source>
        <dbReference type="SAM" id="MobiDB-lite"/>
    </source>
</evidence>
<feature type="compositionally biased region" description="Low complexity" evidence="1">
    <location>
        <begin position="159"/>
        <end position="174"/>
    </location>
</feature>
<dbReference type="OrthoDB" id="10420046at2759"/>
<dbReference type="GeneID" id="8848620"/>
<name>D2VF01_NAEGR</name>